<gene>
    <name evidence="1" type="ORF">CLV59_10799</name>
</gene>
<proteinExistence type="predicted"/>
<keyword evidence="2" id="KW-1185">Reference proteome</keyword>
<dbReference type="Proteomes" id="UP000249819">
    <property type="component" value="Unassembled WGS sequence"/>
</dbReference>
<sequence>MNKIQEIESTIKELEEKVHALDLGSMDEHTLEIVRLLKTRTDLLKDLFRLQWEQKSMLERHQFRKEDLSTTFHYMKKYEEEVKDQWQYKKTYIEMTEQLETILQRDFGDINILFKIIHAELASAKYLNIQKNVSLKICFQMLSDRRMEEAVVNDLLHNYALLNALECPLKGLSIF</sequence>
<evidence type="ECO:0000313" key="1">
    <source>
        <dbReference type="EMBL" id="RAJ77332.1"/>
    </source>
</evidence>
<accession>A0A327VZW5</accession>
<name>A0A327VZW5_9BACT</name>
<protein>
    <submittedName>
        <fullName evidence="1">Uncharacterized protein</fullName>
    </submittedName>
</protein>
<organism evidence="1 2">
    <name type="scientific">Chitinophaga dinghuensis</name>
    <dbReference type="NCBI Taxonomy" id="1539050"/>
    <lineage>
        <taxon>Bacteria</taxon>
        <taxon>Pseudomonadati</taxon>
        <taxon>Bacteroidota</taxon>
        <taxon>Chitinophagia</taxon>
        <taxon>Chitinophagales</taxon>
        <taxon>Chitinophagaceae</taxon>
        <taxon>Chitinophaga</taxon>
    </lineage>
</organism>
<evidence type="ECO:0000313" key="2">
    <source>
        <dbReference type="Proteomes" id="UP000249819"/>
    </source>
</evidence>
<dbReference type="EMBL" id="QLMA01000007">
    <property type="protein sequence ID" value="RAJ77332.1"/>
    <property type="molecule type" value="Genomic_DNA"/>
</dbReference>
<dbReference type="OrthoDB" id="9843348at2"/>
<reference evidence="1 2" key="1">
    <citation type="submission" date="2018-06" db="EMBL/GenBank/DDBJ databases">
        <title>Genomic Encyclopedia of Archaeal and Bacterial Type Strains, Phase II (KMG-II): from individual species to whole genera.</title>
        <authorList>
            <person name="Goeker M."/>
        </authorList>
    </citation>
    <scope>NUCLEOTIDE SEQUENCE [LARGE SCALE GENOMIC DNA]</scope>
    <source>
        <strain evidence="1 2">DSM 29821</strain>
    </source>
</reference>
<dbReference type="AlphaFoldDB" id="A0A327VZW5"/>
<dbReference type="RefSeq" id="WP_111593933.1">
    <property type="nucleotide sequence ID" value="NZ_QLMA01000007.1"/>
</dbReference>
<comment type="caution">
    <text evidence="1">The sequence shown here is derived from an EMBL/GenBank/DDBJ whole genome shotgun (WGS) entry which is preliminary data.</text>
</comment>